<dbReference type="InterPro" id="IPR001387">
    <property type="entry name" value="Cro/C1-type_HTH"/>
</dbReference>
<dbReference type="CDD" id="cd00093">
    <property type="entry name" value="HTH_XRE"/>
    <property type="match status" value="2"/>
</dbReference>
<dbReference type="KEGG" id="cai:Caci_8585"/>
<dbReference type="InParanoid" id="C7PYT2"/>
<gene>
    <name evidence="2" type="ordered locus">Caci_8585</name>
</gene>
<evidence type="ECO:0000313" key="2">
    <source>
        <dbReference type="EMBL" id="ACU77404.1"/>
    </source>
</evidence>
<dbReference type="PROSITE" id="PS50943">
    <property type="entry name" value="HTH_CROC1"/>
    <property type="match status" value="1"/>
</dbReference>
<dbReference type="STRING" id="479433.Caci_8585"/>
<dbReference type="SMART" id="SM00530">
    <property type="entry name" value="HTH_XRE"/>
    <property type="match status" value="2"/>
</dbReference>
<dbReference type="OrthoDB" id="3197212at2"/>
<organism evidence="2 3">
    <name type="scientific">Catenulispora acidiphila (strain DSM 44928 / JCM 14897 / NBRC 102108 / NRRL B-24433 / ID139908)</name>
    <dbReference type="NCBI Taxonomy" id="479433"/>
    <lineage>
        <taxon>Bacteria</taxon>
        <taxon>Bacillati</taxon>
        <taxon>Actinomycetota</taxon>
        <taxon>Actinomycetes</taxon>
        <taxon>Catenulisporales</taxon>
        <taxon>Catenulisporaceae</taxon>
        <taxon>Catenulispora</taxon>
    </lineage>
</organism>
<feature type="domain" description="HTH cro/C1-type" evidence="1">
    <location>
        <begin position="19"/>
        <end position="67"/>
    </location>
</feature>
<dbReference type="GO" id="GO:0003677">
    <property type="term" value="F:DNA binding"/>
    <property type="evidence" value="ECO:0007669"/>
    <property type="project" value="InterPro"/>
</dbReference>
<evidence type="ECO:0000313" key="3">
    <source>
        <dbReference type="Proteomes" id="UP000000851"/>
    </source>
</evidence>
<sequence length="182" mass="20047">MLEIDDAAKRAFEQVIGKLRSVRRSARISQAALSHHIGVLGKTISEWENLRLDPTLVNLTRWSDALGWCLVVIGPDGKVLLPEPLWLLPGETRDSFGLRRLAGPLKSRRQDLPSSQKGLGRLVGVSGSSISYWELVRIPPRSIAQFVWAQKLGCSIALWPNELSGTGPYSRYGPVPRIESGG</sequence>
<dbReference type="EMBL" id="CP001700">
    <property type="protein sequence ID" value="ACU77404.1"/>
    <property type="molecule type" value="Genomic_DNA"/>
</dbReference>
<dbReference type="Gene3D" id="1.10.260.40">
    <property type="entry name" value="lambda repressor-like DNA-binding domains"/>
    <property type="match status" value="2"/>
</dbReference>
<dbReference type="HOGENOM" id="CLU_109268_0_0_11"/>
<keyword evidence="3" id="KW-1185">Reference proteome</keyword>
<protein>
    <submittedName>
        <fullName evidence="2">Transcriptional regulator, XRE family</fullName>
    </submittedName>
</protein>
<dbReference type="RefSeq" id="WP_015797129.1">
    <property type="nucleotide sequence ID" value="NC_013131.1"/>
</dbReference>
<accession>C7PYT2</accession>
<name>C7PYT2_CATAD</name>
<reference evidence="2 3" key="1">
    <citation type="journal article" date="2009" name="Stand. Genomic Sci.">
        <title>Complete genome sequence of Catenulispora acidiphila type strain (ID 139908).</title>
        <authorList>
            <person name="Copeland A."/>
            <person name="Lapidus A."/>
            <person name="Glavina Del Rio T."/>
            <person name="Nolan M."/>
            <person name="Lucas S."/>
            <person name="Chen F."/>
            <person name="Tice H."/>
            <person name="Cheng J.F."/>
            <person name="Bruce D."/>
            <person name="Goodwin L."/>
            <person name="Pitluck S."/>
            <person name="Mikhailova N."/>
            <person name="Pati A."/>
            <person name="Ivanova N."/>
            <person name="Mavromatis K."/>
            <person name="Chen A."/>
            <person name="Palaniappan K."/>
            <person name="Chain P."/>
            <person name="Land M."/>
            <person name="Hauser L."/>
            <person name="Chang Y.J."/>
            <person name="Jeffries C.D."/>
            <person name="Chertkov O."/>
            <person name="Brettin T."/>
            <person name="Detter J.C."/>
            <person name="Han C."/>
            <person name="Ali Z."/>
            <person name="Tindall B.J."/>
            <person name="Goker M."/>
            <person name="Bristow J."/>
            <person name="Eisen J.A."/>
            <person name="Markowitz V."/>
            <person name="Hugenholtz P."/>
            <person name="Kyrpides N.C."/>
            <person name="Klenk H.P."/>
        </authorList>
    </citation>
    <scope>NUCLEOTIDE SEQUENCE [LARGE SCALE GENOMIC DNA]</scope>
    <source>
        <strain evidence="3">DSM 44928 / JCM 14897 / NBRC 102108 / NRRL B-24433 / ID139908</strain>
    </source>
</reference>
<evidence type="ECO:0000259" key="1">
    <source>
        <dbReference type="PROSITE" id="PS50943"/>
    </source>
</evidence>
<dbReference type="InterPro" id="IPR010982">
    <property type="entry name" value="Lambda_DNA-bd_dom_sf"/>
</dbReference>
<dbReference type="SUPFAM" id="SSF47413">
    <property type="entry name" value="lambda repressor-like DNA-binding domains"/>
    <property type="match status" value="2"/>
</dbReference>
<dbReference type="eggNOG" id="COG2944">
    <property type="taxonomic scope" value="Bacteria"/>
</dbReference>
<dbReference type="AlphaFoldDB" id="C7PYT2"/>
<dbReference type="Proteomes" id="UP000000851">
    <property type="component" value="Chromosome"/>
</dbReference>
<proteinExistence type="predicted"/>